<keyword evidence="2" id="KW-1185">Reference proteome</keyword>
<comment type="caution">
    <text evidence="1">The sequence shown here is derived from an EMBL/GenBank/DDBJ whole genome shotgun (WGS) entry which is preliminary data.</text>
</comment>
<accession>A0ABR2WQL9</accession>
<sequence length="67" mass="7691">EAEARYQNEMALLCRQLEIARATKTAWAFPNLHELLTGFDCNTFELEADWKSLELSVKETLTNVSKT</sequence>
<evidence type="ECO:0000313" key="2">
    <source>
        <dbReference type="Proteomes" id="UP001479436"/>
    </source>
</evidence>
<dbReference type="Proteomes" id="UP001479436">
    <property type="component" value="Unassembled WGS sequence"/>
</dbReference>
<dbReference type="EMBL" id="JASJQH010000553">
    <property type="protein sequence ID" value="KAK9763812.1"/>
    <property type="molecule type" value="Genomic_DNA"/>
</dbReference>
<proteinExistence type="predicted"/>
<organism evidence="1 2">
    <name type="scientific">Basidiobolus ranarum</name>
    <dbReference type="NCBI Taxonomy" id="34480"/>
    <lineage>
        <taxon>Eukaryota</taxon>
        <taxon>Fungi</taxon>
        <taxon>Fungi incertae sedis</taxon>
        <taxon>Zoopagomycota</taxon>
        <taxon>Entomophthoromycotina</taxon>
        <taxon>Basidiobolomycetes</taxon>
        <taxon>Basidiobolales</taxon>
        <taxon>Basidiobolaceae</taxon>
        <taxon>Basidiobolus</taxon>
    </lineage>
</organism>
<name>A0ABR2WQL9_9FUNG</name>
<evidence type="ECO:0000313" key="1">
    <source>
        <dbReference type="EMBL" id="KAK9763812.1"/>
    </source>
</evidence>
<gene>
    <name evidence="1" type="ORF">K7432_009203</name>
</gene>
<protein>
    <submittedName>
        <fullName evidence="1">Uncharacterized protein</fullName>
    </submittedName>
</protein>
<feature type="non-terminal residue" evidence="1">
    <location>
        <position position="1"/>
    </location>
</feature>
<reference evidence="1 2" key="1">
    <citation type="submission" date="2023-04" db="EMBL/GenBank/DDBJ databases">
        <title>Genome of Basidiobolus ranarum AG-B5.</title>
        <authorList>
            <person name="Stajich J.E."/>
            <person name="Carter-House D."/>
            <person name="Gryganskyi A."/>
        </authorList>
    </citation>
    <scope>NUCLEOTIDE SEQUENCE [LARGE SCALE GENOMIC DNA]</scope>
    <source>
        <strain evidence="1 2">AG-B5</strain>
    </source>
</reference>